<dbReference type="OrthoDB" id="9806380at2"/>
<keyword evidence="3" id="KW-1185">Reference proteome</keyword>
<evidence type="ECO:0000313" key="3">
    <source>
        <dbReference type="Proteomes" id="UP000228531"/>
    </source>
</evidence>
<evidence type="ECO:0000259" key="1">
    <source>
        <dbReference type="Pfam" id="PF07045"/>
    </source>
</evidence>
<dbReference type="AlphaFoldDB" id="A0A2M8WN30"/>
<dbReference type="Gene3D" id="3.30.70.100">
    <property type="match status" value="1"/>
</dbReference>
<organism evidence="2 3">
    <name type="scientific">Yoonia maricola</name>
    <dbReference type="NCBI Taxonomy" id="420999"/>
    <lineage>
        <taxon>Bacteria</taxon>
        <taxon>Pseudomonadati</taxon>
        <taxon>Pseudomonadota</taxon>
        <taxon>Alphaproteobacteria</taxon>
        <taxon>Rhodobacterales</taxon>
        <taxon>Paracoccaceae</taxon>
        <taxon>Yoonia</taxon>
    </lineage>
</organism>
<dbReference type="InterPro" id="IPR010753">
    <property type="entry name" value="DUF1330"/>
</dbReference>
<dbReference type="Pfam" id="PF07045">
    <property type="entry name" value="DUF1330"/>
    <property type="match status" value="1"/>
</dbReference>
<sequence length="95" mass="10819">MPKGYIIGHITVTDPEAYQEYIVRDTPIIESYGGRPLVRGGTSEEPEGPQFDRHVVFEFDDFEQAKALYNDPEYQRVAQIRRDNASSMIVLVEGV</sequence>
<proteinExistence type="predicted"/>
<feature type="domain" description="DUF1330" evidence="1">
    <location>
        <begin position="3"/>
        <end position="95"/>
    </location>
</feature>
<dbReference type="PANTHER" id="PTHR41521">
    <property type="match status" value="1"/>
</dbReference>
<reference evidence="2 3" key="1">
    <citation type="submission" date="2017-11" db="EMBL/GenBank/DDBJ databases">
        <title>Genomic Encyclopedia of Archaeal and Bacterial Type Strains, Phase II (KMG-II): From Individual Species to Whole Genera.</title>
        <authorList>
            <person name="Goeker M."/>
        </authorList>
    </citation>
    <scope>NUCLEOTIDE SEQUENCE [LARGE SCALE GENOMIC DNA]</scope>
    <source>
        <strain evidence="2 3">DSM 29128</strain>
    </source>
</reference>
<dbReference type="SUPFAM" id="SSF54909">
    <property type="entry name" value="Dimeric alpha+beta barrel"/>
    <property type="match status" value="1"/>
</dbReference>
<dbReference type="EMBL" id="PGTY01000001">
    <property type="protein sequence ID" value="PJI92335.1"/>
    <property type="molecule type" value="Genomic_DNA"/>
</dbReference>
<dbReference type="PANTHER" id="PTHR41521:SF4">
    <property type="entry name" value="BLR0684 PROTEIN"/>
    <property type="match status" value="1"/>
</dbReference>
<dbReference type="Proteomes" id="UP000228531">
    <property type="component" value="Unassembled WGS sequence"/>
</dbReference>
<comment type="caution">
    <text evidence="2">The sequence shown here is derived from an EMBL/GenBank/DDBJ whole genome shotgun (WGS) entry which is preliminary data.</text>
</comment>
<accession>A0A2M8WN30</accession>
<name>A0A2M8WN30_9RHOB</name>
<dbReference type="RefSeq" id="WP_100367163.1">
    <property type="nucleotide sequence ID" value="NZ_PGTY01000001.1"/>
</dbReference>
<dbReference type="InterPro" id="IPR011008">
    <property type="entry name" value="Dimeric_a/b-barrel"/>
</dbReference>
<gene>
    <name evidence="2" type="ORF">BC777_1180</name>
</gene>
<protein>
    <submittedName>
        <fullName evidence="2">Uncharacterized protein (DUF1330 family)</fullName>
    </submittedName>
</protein>
<evidence type="ECO:0000313" key="2">
    <source>
        <dbReference type="EMBL" id="PJI92335.1"/>
    </source>
</evidence>